<proteinExistence type="predicted"/>
<feature type="compositionally biased region" description="Polar residues" evidence="1">
    <location>
        <begin position="176"/>
        <end position="187"/>
    </location>
</feature>
<protein>
    <submittedName>
        <fullName evidence="3">Basic proline-rich protein-like</fullName>
    </submittedName>
</protein>
<reference evidence="3" key="2">
    <citation type="submission" date="2025-08" db="UniProtKB">
        <authorList>
            <consortium name="RefSeq"/>
        </authorList>
    </citation>
    <scope>IDENTIFICATION</scope>
    <source>
        <tissue evidence="3">Blood</tissue>
    </source>
</reference>
<feature type="region of interest" description="Disordered" evidence="1">
    <location>
        <begin position="119"/>
        <end position="200"/>
    </location>
</feature>
<reference evidence="2" key="1">
    <citation type="submission" date="2025-05" db="UniProtKB">
        <authorList>
            <consortium name="RefSeq"/>
        </authorList>
    </citation>
    <scope>NUCLEOTIDE SEQUENCE [LARGE SCALE GENOMIC DNA]</scope>
</reference>
<organism evidence="2 3">
    <name type="scientific">Acinonyx jubatus</name>
    <name type="common">Cheetah</name>
    <dbReference type="NCBI Taxonomy" id="32536"/>
    <lineage>
        <taxon>Eukaryota</taxon>
        <taxon>Metazoa</taxon>
        <taxon>Chordata</taxon>
        <taxon>Craniata</taxon>
        <taxon>Vertebrata</taxon>
        <taxon>Euteleostomi</taxon>
        <taxon>Mammalia</taxon>
        <taxon>Eutheria</taxon>
        <taxon>Laurasiatheria</taxon>
        <taxon>Carnivora</taxon>
        <taxon>Feliformia</taxon>
        <taxon>Felidae</taxon>
        <taxon>Felinae</taxon>
        <taxon>Acinonyx</taxon>
    </lineage>
</organism>
<dbReference type="GeneID" id="128310970"/>
<evidence type="ECO:0000313" key="3">
    <source>
        <dbReference type="RefSeq" id="XP_053057629.1"/>
    </source>
</evidence>
<feature type="region of interest" description="Disordered" evidence="1">
    <location>
        <begin position="31"/>
        <end position="103"/>
    </location>
</feature>
<feature type="compositionally biased region" description="Pro residues" evidence="1">
    <location>
        <begin position="294"/>
        <end position="303"/>
    </location>
</feature>
<evidence type="ECO:0000256" key="1">
    <source>
        <dbReference type="SAM" id="MobiDB-lite"/>
    </source>
</evidence>
<sequence>MPFIGKGEDTCSHAVLSLSHHRQARHIPEGAHVPGAGLQRPTLSSATPSSRPARKPDPAEVQDRVASAPKEGPAGFRAGLDPSRPEELGHNRALAGKLGRGYSQLPEKRHVHLVLSKLRPAPAPRADQTGPAAFQREGPAPAEAPRGETPFQAGAGLALSPRSPTPQGCRARHRSAPSSQLSGTFPRNPSYGPPSSRAVISSPQLRKDLGLCPLGLGVAEGLLRNRDRVPGARSGCLHWHTQPFSLPGRPRPRGRVLPVHPKCLPPSPRFGLWRRSGVCEPGRRRSPGSDIGGHPPPGPPPPRGGDGSRPWPRVGGSVGSHRGRSPAPCPSPSAAKPQAVCVAAAVTHLLLPCRDLDGLGL</sequence>
<feature type="region of interest" description="Disordered" evidence="1">
    <location>
        <begin position="274"/>
        <end position="337"/>
    </location>
</feature>
<name>A0ABM3NDX9_ACIJB</name>
<keyword evidence="2" id="KW-1185">Reference proteome</keyword>
<accession>A0ABM3NDX9</accession>
<dbReference type="RefSeq" id="XP_053057629.1">
    <property type="nucleotide sequence ID" value="XM_053201654.1"/>
</dbReference>
<feature type="compositionally biased region" description="Polar residues" evidence="1">
    <location>
        <begin position="41"/>
        <end position="50"/>
    </location>
</feature>
<dbReference type="Proteomes" id="UP001652583">
    <property type="component" value="Chromosome X"/>
</dbReference>
<evidence type="ECO:0000313" key="2">
    <source>
        <dbReference type="Proteomes" id="UP001652583"/>
    </source>
</evidence>
<feature type="compositionally biased region" description="Basic and acidic residues" evidence="1">
    <location>
        <begin position="54"/>
        <end position="63"/>
    </location>
</feature>
<gene>
    <name evidence="3" type="primary">LOC128310970</name>
</gene>